<comment type="caution">
    <text evidence="1">The sequence shown here is derived from an EMBL/GenBank/DDBJ whole genome shotgun (WGS) entry which is preliminary data.</text>
</comment>
<proteinExistence type="predicted"/>
<organism evidence="1 2">
    <name type="scientific">Candidatus Clostridium eludens</name>
    <dbReference type="NCBI Taxonomy" id="3381663"/>
    <lineage>
        <taxon>Bacteria</taxon>
        <taxon>Bacillati</taxon>
        <taxon>Bacillota</taxon>
        <taxon>Clostridia</taxon>
        <taxon>Eubacteriales</taxon>
        <taxon>Clostridiaceae</taxon>
        <taxon>Clostridium</taxon>
    </lineage>
</organism>
<reference evidence="1 2" key="1">
    <citation type="submission" date="2024-11" db="EMBL/GenBank/DDBJ databases">
        <authorList>
            <person name="Heng Y.C."/>
            <person name="Lim A.C.H."/>
            <person name="Lee J.K.Y."/>
            <person name="Kittelmann S."/>
        </authorList>
    </citation>
    <scope>NUCLEOTIDE SEQUENCE [LARGE SCALE GENOMIC DNA]</scope>
    <source>
        <strain evidence="1 2">WILCCON 0269</strain>
    </source>
</reference>
<dbReference type="Proteomes" id="UP001623660">
    <property type="component" value="Unassembled WGS sequence"/>
</dbReference>
<sequence length="78" mass="8859">MILQKYLPDIEIRDLSTAILNLKTQVGDYIACEKLLVRIAPDGKISDDEKCDFPQIAKELNDVVEAIFAFKFAKQKSE</sequence>
<keyword evidence="2" id="KW-1185">Reference proteome</keyword>
<accession>A0ABW8SPC0</accession>
<evidence type="ECO:0000313" key="1">
    <source>
        <dbReference type="EMBL" id="MFL0197522.1"/>
    </source>
</evidence>
<evidence type="ECO:0000313" key="2">
    <source>
        <dbReference type="Proteomes" id="UP001623660"/>
    </source>
</evidence>
<dbReference type="RefSeq" id="WP_406793628.1">
    <property type="nucleotide sequence ID" value="NZ_JBJHZX010000032.1"/>
</dbReference>
<gene>
    <name evidence="1" type="ORF">ACJDU8_18420</name>
</gene>
<name>A0ABW8SPC0_9CLOT</name>
<dbReference type="EMBL" id="JBJHZX010000032">
    <property type="protein sequence ID" value="MFL0197522.1"/>
    <property type="molecule type" value="Genomic_DNA"/>
</dbReference>
<protein>
    <submittedName>
        <fullName evidence="1">Uncharacterized protein</fullName>
    </submittedName>
</protein>